<dbReference type="SMART" id="SM01401">
    <property type="entry name" value="Sds3"/>
    <property type="match status" value="1"/>
</dbReference>
<dbReference type="AlphaFoldDB" id="A0A4T0WYV6"/>
<evidence type="ECO:0000256" key="1">
    <source>
        <dbReference type="ARBA" id="ARBA00004123"/>
    </source>
</evidence>
<keyword evidence="5" id="KW-0539">Nucleus</keyword>
<keyword evidence="3" id="KW-0805">Transcription regulation</keyword>
<evidence type="ECO:0000256" key="4">
    <source>
        <dbReference type="ARBA" id="ARBA00023163"/>
    </source>
</evidence>
<keyword evidence="2" id="KW-0678">Repressor</keyword>
<dbReference type="OrthoDB" id="70376at2759"/>
<accession>A0A4T0WYV6</accession>
<evidence type="ECO:0000256" key="2">
    <source>
        <dbReference type="ARBA" id="ARBA00022491"/>
    </source>
</evidence>
<evidence type="ECO:0000256" key="3">
    <source>
        <dbReference type="ARBA" id="ARBA00023015"/>
    </source>
</evidence>
<dbReference type="PANTHER" id="PTHR21964">
    <property type="entry name" value="BREAST CANCER METASTASIS-SUPPRESSOR 1"/>
    <property type="match status" value="1"/>
</dbReference>
<keyword evidence="4" id="KW-0804">Transcription</keyword>
<evidence type="ECO:0000313" key="8">
    <source>
        <dbReference type="Proteomes" id="UP000307173"/>
    </source>
</evidence>
<dbReference type="Proteomes" id="UP000307173">
    <property type="component" value="Unassembled WGS sequence"/>
</dbReference>
<gene>
    <name evidence="7" type="ORF">CANINC_003274</name>
</gene>
<dbReference type="Pfam" id="PF08598">
    <property type="entry name" value="Sds3"/>
    <property type="match status" value="1"/>
</dbReference>
<dbReference type="GO" id="GO:0005654">
    <property type="term" value="C:nucleoplasm"/>
    <property type="evidence" value="ECO:0007669"/>
    <property type="project" value="UniProtKB-ARBA"/>
</dbReference>
<keyword evidence="8" id="KW-1185">Reference proteome</keyword>
<comment type="caution">
    <text evidence="7">The sequence shown here is derived from an EMBL/GenBank/DDBJ whole genome shotgun (WGS) entry which is preliminary data.</text>
</comment>
<evidence type="ECO:0000256" key="6">
    <source>
        <dbReference type="SAM" id="MobiDB-lite"/>
    </source>
</evidence>
<name>A0A4T0WYV6_9ASCO</name>
<feature type="region of interest" description="Disordered" evidence="6">
    <location>
        <begin position="260"/>
        <end position="342"/>
    </location>
</feature>
<reference evidence="7 8" key="1">
    <citation type="journal article" date="2019" name="Front. Genet.">
        <title>Whole-Genome Sequencing of the Opportunistic Yeast Pathogen Candida inconspicua Uncovers Its Hybrid Origin.</title>
        <authorList>
            <person name="Mixao V."/>
            <person name="Hansen A.P."/>
            <person name="Saus E."/>
            <person name="Boekhout T."/>
            <person name="Lass-Florl C."/>
            <person name="Gabaldon T."/>
        </authorList>
    </citation>
    <scope>NUCLEOTIDE SEQUENCE [LARGE SCALE GENOMIC DNA]</scope>
    <source>
        <strain evidence="7 8">CBS 180</strain>
    </source>
</reference>
<dbReference type="STRING" id="52247.A0A4T0WYV6"/>
<proteinExistence type="predicted"/>
<evidence type="ECO:0000313" key="7">
    <source>
        <dbReference type="EMBL" id="TID22499.1"/>
    </source>
</evidence>
<dbReference type="GO" id="GO:0010468">
    <property type="term" value="P:regulation of gene expression"/>
    <property type="evidence" value="ECO:0007669"/>
    <property type="project" value="UniProtKB-ARBA"/>
</dbReference>
<sequence length="400" mass="45990">MQQMQQLQQMQEMQRLQQLQYHQLQQIQQMQQIQYQQTHTPPTFQGRILQYKDYSADQGADDSTHSQKDMMKYQEQPSFTQLNSVGHVSTPNNSEPHLTKRARRRIQMQTKFSKLNQQFVADKDVHYRDALIQLQYKLSTLQSGENPEHLERIRDLEEWRDCELIRLRLAEEYQVEFLNKSFKQEYDETVANTTEIVDMVKKKLQESLINKIKQLKEDKALIDIVTSSKSTGVGPSSRSRNNLISDNGFDSSVNSLFNNGEFTDGDGTNNGNTSGFDTNNSNFFFAGERRSRRKRNHDNGLLHESNVSNSNDDSYDSGTAATNSSRKRAKTGGNNGFSSNESAPKIVTESSVLNEFLYGSNFASRKEKLNSKYTSKSTPQCPSLKPEEINEDLMLLRSFR</sequence>
<organism evidence="7 8">
    <name type="scientific">Pichia inconspicua</name>
    <dbReference type="NCBI Taxonomy" id="52247"/>
    <lineage>
        <taxon>Eukaryota</taxon>
        <taxon>Fungi</taxon>
        <taxon>Dikarya</taxon>
        <taxon>Ascomycota</taxon>
        <taxon>Saccharomycotina</taxon>
        <taxon>Pichiomycetes</taxon>
        <taxon>Pichiales</taxon>
        <taxon>Pichiaceae</taxon>
        <taxon>Pichia</taxon>
    </lineage>
</organism>
<dbReference type="EMBL" id="SELW01000541">
    <property type="protein sequence ID" value="TID22499.1"/>
    <property type="molecule type" value="Genomic_DNA"/>
</dbReference>
<feature type="compositionally biased region" description="Low complexity" evidence="6">
    <location>
        <begin position="260"/>
        <end position="285"/>
    </location>
</feature>
<protein>
    <submittedName>
        <fullName evidence="7">Uncharacterized protein</fullName>
    </submittedName>
</protein>
<evidence type="ECO:0000256" key="5">
    <source>
        <dbReference type="ARBA" id="ARBA00023242"/>
    </source>
</evidence>
<dbReference type="InterPro" id="IPR013907">
    <property type="entry name" value="Sds3"/>
</dbReference>
<comment type="subcellular location">
    <subcellularLocation>
        <location evidence="1">Nucleus</location>
    </subcellularLocation>
</comment>